<proteinExistence type="predicted"/>
<dbReference type="AlphaFoldDB" id="A0A6A6A6A6"/>
<evidence type="ECO:0000313" key="1">
    <source>
        <dbReference type="EMBL" id="KAF2126604.1"/>
    </source>
</evidence>
<dbReference type="EMBL" id="ML977513">
    <property type="protein sequence ID" value="KAF2126604.1"/>
    <property type="molecule type" value="Genomic_DNA"/>
</dbReference>
<evidence type="ECO:0000313" key="2">
    <source>
        <dbReference type="Proteomes" id="UP000799771"/>
    </source>
</evidence>
<organism evidence="1 2">
    <name type="scientific">Dothidotthia symphoricarpi CBS 119687</name>
    <dbReference type="NCBI Taxonomy" id="1392245"/>
    <lineage>
        <taxon>Eukaryota</taxon>
        <taxon>Fungi</taxon>
        <taxon>Dikarya</taxon>
        <taxon>Ascomycota</taxon>
        <taxon>Pezizomycotina</taxon>
        <taxon>Dothideomycetes</taxon>
        <taxon>Pleosporomycetidae</taxon>
        <taxon>Pleosporales</taxon>
        <taxon>Dothidotthiaceae</taxon>
        <taxon>Dothidotthia</taxon>
    </lineage>
</organism>
<dbReference type="Proteomes" id="UP000799771">
    <property type="component" value="Unassembled WGS sequence"/>
</dbReference>
<protein>
    <submittedName>
        <fullName evidence="1">Uncharacterized protein</fullName>
    </submittedName>
</protein>
<dbReference type="OrthoDB" id="10595022at2759"/>
<gene>
    <name evidence="1" type="ORF">P153DRAFT_81142</name>
</gene>
<keyword evidence="2" id="KW-1185">Reference proteome</keyword>
<name>A0A6A6A6A6_9PLEO</name>
<reference evidence="1" key="1">
    <citation type="journal article" date="2020" name="Stud. Mycol.">
        <title>101 Dothideomycetes genomes: a test case for predicting lifestyles and emergence of pathogens.</title>
        <authorList>
            <person name="Haridas S."/>
            <person name="Albert R."/>
            <person name="Binder M."/>
            <person name="Bloem J."/>
            <person name="Labutti K."/>
            <person name="Salamov A."/>
            <person name="Andreopoulos B."/>
            <person name="Baker S."/>
            <person name="Barry K."/>
            <person name="Bills G."/>
            <person name="Bluhm B."/>
            <person name="Cannon C."/>
            <person name="Castanera R."/>
            <person name="Culley D."/>
            <person name="Daum C."/>
            <person name="Ezra D."/>
            <person name="Gonzalez J."/>
            <person name="Henrissat B."/>
            <person name="Kuo A."/>
            <person name="Liang C."/>
            <person name="Lipzen A."/>
            <person name="Lutzoni F."/>
            <person name="Magnuson J."/>
            <person name="Mondo S."/>
            <person name="Nolan M."/>
            <person name="Ohm R."/>
            <person name="Pangilinan J."/>
            <person name="Park H.-J."/>
            <person name="Ramirez L."/>
            <person name="Alfaro M."/>
            <person name="Sun H."/>
            <person name="Tritt A."/>
            <person name="Yoshinaga Y."/>
            <person name="Zwiers L.-H."/>
            <person name="Turgeon B."/>
            <person name="Goodwin S."/>
            <person name="Spatafora J."/>
            <person name="Crous P."/>
            <person name="Grigoriev I."/>
        </authorList>
    </citation>
    <scope>NUCLEOTIDE SEQUENCE</scope>
    <source>
        <strain evidence="1">CBS 119687</strain>
    </source>
</reference>
<accession>A0A6A6A6A6</accession>
<dbReference type="RefSeq" id="XP_033520996.1">
    <property type="nucleotide sequence ID" value="XM_033673418.1"/>
</dbReference>
<sequence length="151" mass="17112">MDSDQGQPPRRKHRSPRVAISDWVDDLVTIPSLWGVELQRIWEEHAKRIQDDAKQMGGRVPGQKEAYAMAHLITLAHSIIDVCVSKEVFQVQYEKNFDIVSKQTTTGVEASLYVKGEEHAVAQGTGEHHFEALWALREEVGIKESIRRIGI</sequence>
<dbReference type="GeneID" id="54413850"/>